<dbReference type="AlphaFoldDB" id="A0A1Y3YY70"/>
<evidence type="ECO:0000313" key="2">
    <source>
        <dbReference type="EMBL" id="OUO01409.1"/>
    </source>
</evidence>
<accession>A0A1Y3YY70</accession>
<keyword evidence="1" id="KW-0472">Membrane</keyword>
<keyword evidence="1" id="KW-1133">Transmembrane helix</keyword>
<keyword evidence="1" id="KW-0812">Transmembrane</keyword>
<dbReference type="Proteomes" id="UP000195386">
    <property type="component" value="Unassembled WGS sequence"/>
</dbReference>
<evidence type="ECO:0008006" key="4">
    <source>
        <dbReference type="Google" id="ProtNLM"/>
    </source>
</evidence>
<proteinExistence type="predicted"/>
<protein>
    <recommendedName>
        <fullName evidence="4">DUF4157 domain-containing protein</fullName>
    </recommendedName>
</protein>
<dbReference type="EMBL" id="NFII01000005">
    <property type="protein sequence ID" value="OUO01409.1"/>
    <property type="molecule type" value="Genomic_DNA"/>
</dbReference>
<organism evidence="2 3">
    <name type="scientific">Bacteroides clarus</name>
    <dbReference type="NCBI Taxonomy" id="626929"/>
    <lineage>
        <taxon>Bacteria</taxon>
        <taxon>Pseudomonadati</taxon>
        <taxon>Bacteroidota</taxon>
        <taxon>Bacteroidia</taxon>
        <taxon>Bacteroidales</taxon>
        <taxon>Bacteroidaceae</taxon>
        <taxon>Bacteroides</taxon>
    </lineage>
</organism>
<name>A0A1Y3YY70_9BACE</name>
<comment type="caution">
    <text evidence="2">The sequence shown here is derived from an EMBL/GenBank/DDBJ whole genome shotgun (WGS) entry which is preliminary data.</text>
</comment>
<evidence type="ECO:0000313" key="3">
    <source>
        <dbReference type="Proteomes" id="UP000195386"/>
    </source>
</evidence>
<gene>
    <name evidence="2" type="ORF">B5F97_07065</name>
</gene>
<sequence>MRVFYESKLARWMLWQGYSTITLGCFVFTKKRKAEMKTHVLNHEAIHVRQWEECMIASAVLLTLVMFLTGFNVWMYLLCPLWFYLQYGLEYAVSRVYHSFKGVHGADGNKISYGNSAFEMEAKSNEEIDGYLDVRSPFEFTRYYGKI</sequence>
<dbReference type="PROSITE" id="PS51257">
    <property type="entry name" value="PROKAR_LIPOPROTEIN"/>
    <property type="match status" value="1"/>
</dbReference>
<feature type="transmembrane region" description="Helical" evidence="1">
    <location>
        <begin position="12"/>
        <end position="29"/>
    </location>
</feature>
<reference evidence="3" key="1">
    <citation type="submission" date="2017-04" db="EMBL/GenBank/DDBJ databases">
        <title>Function of individual gut microbiota members based on whole genome sequencing of pure cultures obtained from chicken caecum.</title>
        <authorList>
            <person name="Medvecky M."/>
            <person name="Cejkova D."/>
            <person name="Polansky O."/>
            <person name="Karasova D."/>
            <person name="Kubasova T."/>
            <person name="Cizek A."/>
            <person name="Rychlik I."/>
        </authorList>
    </citation>
    <scope>NUCLEOTIDE SEQUENCE [LARGE SCALE GENOMIC DNA]</scope>
    <source>
        <strain evidence="3">An43</strain>
    </source>
</reference>
<feature type="transmembrane region" description="Helical" evidence="1">
    <location>
        <begin position="59"/>
        <end position="85"/>
    </location>
</feature>
<evidence type="ECO:0000256" key="1">
    <source>
        <dbReference type="SAM" id="Phobius"/>
    </source>
</evidence>
<dbReference type="RefSeq" id="WP_087425878.1">
    <property type="nucleotide sequence ID" value="NZ_CAMMFP010000004.1"/>
</dbReference>